<dbReference type="Pfam" id="PF01478">
    <property type="entry name" value="Peptidase_A24"/>
    <property type="match status" value="1"/>
</dbReference>
<dbReference type="AlphaFoldDB" id="A0A3E2TR79"/>
<feature type="transmembrane region" description="Helical" evidence="7">
    <location>
        <begin position="183"/>
        <end position="212"/>
    </location>
</feature>
<gene>
    <name evidence="10" type="ORF">DW070_03715</name>
</gene>
<feature type="domain" description="Prepilin type IV endopeptidase peptidase" evidence="8">
    <location>
        <begin position="108"/>
        <end position="210"/>
    </location>
</feature>
<dbReference type="InterPro" id="IPR000045">
    <property type="entry name" value="Prepilin_IV_endopep_pep"/>
</dbReference>
<name>A0A3E2TR79_9FIRM</name>
<comment type="caution">
    <text evidence="10">The sequence shown here is derived from an EMBL/GenBank/DDBJ whole genome shotgun (WGS) entry which is preliminary data.</text>
</comment>
<evidence type="ECO:0000313" key="11">
    <source>
        <dbReference type="Proteomes" id="UP000260773"/>
    </source>
</evidence>
<evidence type="ECO:0000259" key="8">
    <source>
        <dbReference type="Pfam" id="PF01478"/>
    </source>
</evidence>
<evidence type="ECO:0000256" key="2">
    <source>
        <dbReference type="ARBA" id="ARBA00005801"/>
    </source>
</evidence>
<proteinExistence type="inferred from homology"/>
<accession>A0A3E2TR79</accession>
<feature type="domain" description="Prepilin peptidase A24 N-terminal" evidence="9">
    <location>
        <begin position="15"/>
        <end position="96"/>
    </location>
</feature>
<comment type="similarity">
    <text evidence="2">Belongs to the peptidase A24 family.</text>
</comment>
<feature type="transmembrane region" description="Helical" evidence="7">
    <location>
        <begin position="224"/>
        <end position="245"/>
    </location>
</feature>
<organism evidence="10 11">
    <name type="scientific">Coprococcus catus</name>
    <dbReference type="NCBI Taxonomy" id="116085"/>
    <lineage>
        <taxon>Bacteria</taxon>
        <taxon>Bacillati</taxon>
        <taxon>Bacillota</taxon>
        <taxon>Clostridia</taxon>
        <taxon>Lachnospirales</taxon>
        <taxon>Lachnospiraceae</taxon>
        <taxon>Coprococcus</taxon>
    </lineage>
</organism>
<protein>
    <submittedName>
        <fullName evidence="10">Prepilin peptidase</fullName>
    </submittedName>
</protein>
<keyword evidence="5 7" id="KW-1133">Transmembrane helix</keyword>
<feature type="transmembrane region" description="Helical" evidence="7">
    <location>
        <begin position="127"/>
        <end position="145"/>
    </location>
</feature>
<dbReference type="GO" id="GO:0005886">
    <property type="term" value="C:plasma membrane"/>
    <property type="evidence" value="ECO:0007669"/>
    <property type="project" value="UniProtKB-SubCell"/>
</dbReference>
<dbReference type="Gene3D" id="1.20.120.1220">
    <property type="match status" value="1"/>
</dbReference>
<evidence type="ECO:0000313" key="10">
    <source>
        <dbReference type="EMBL" id="RGB81257.1"/>
    </source>
</evidence>
<evidence type="ECO:0000256" key="1">
    <source>
        <dbReference type="ARBA" id="ARBA00004651"/>
    </source>
</evidence>
<dbReference type="InterPro" id="IPR050882">
    <property type="entry name" value="Prepilin_peptidase/N-MTase"/>
</dbReference>
<evidence type="ECO:0000256" key="3">
    <source>
        <dbReference type="ARBA" id="ARBA00022475"/>
    </source>
</evidence>
<keyword evidence="4 7" id="KW-0812">Transmembrane</keyword>
<evidence type="ECO:0000256" key="4">
    <source>
        <dbReference type="ARBA" id="ARBA00022692"/>
    </source>
</evidence>
<feature type="transmembrane region" description="Helical" evidence="7">
    <location>
        <begin position="7"/>
        <end position="31"/>
    </location>
</feature>
<dbReference type="PANTHER" id="PTHR30487:SF0">
    <property type="entry name" value="PREPILIN LEADER PEPTIDASE_N-METHYLTRANSFERASE-RELATED"/>
    <property type="match status" value="1"/>
</dbReference>
<feature type="transmembrane region" description="Helical" evidence="7">
    <location>
        <begin position="88"/>
        <end position="115"/>
    </location>
</feature>
<evidence type="ECO:0000256" key="5">
    <source>
        <dbReference type="ARBA" id="ARBA00022989"/>
    </source>
</evidence>
<keyword evidence="6 7" id="KW-0472">Membrane</keyword>
<dbReference type="InterPro" id="IPR010627">
    <property type="entry name" value="Prepilin_pept_A24_N"/>
</dbReference>
<comment type="subcellular location">
    <subcellularLocation>
        <location evidence="1">Cell membrane</location>
        <topology evidence="1">Multi-pass membrane protein</topology>
    </subcellularLocation>
</comment>
<dbReference type="PANTHER" id="PTHR30487">
    <property type="entry name" value="TYPE 4 PREPILIN-LIKE PROTEINS LEADER PEPTIDE-PROCESSING ENZYME"/>
    <property type="match status" value="1"/>
</dbReference>
<feature type="transmembrane region" description="Helical" evidence="7">
    <location>
        <begin position="152"/>
        <end position="171"/>
    </location>
</feature>
<dbReference type="EMBL" id="QVEP01000006">
    <property type="protein sequence ID" value="RGB81257.1"/>
    <property type="molecule type" value="Genomic_DNA"/>
</dbReference>
<dbReference type="GO" id="GO:0004190">
    <property type="term" value="F:aspartic-type endopeptidase activity"/>
    <property type="evidence" value="ECO:0007669"/>
    <property type="project" value="InterPro"/>
</dbReference>
<sequence length="255" mass="27629">MLLFLELIPYIVIFIFGITIGSFLNVCIYRMPLHESIVTAPSHCMTCGSELHWYDMVPVFSWLILGGKCRSCKAKISAQYPIIEALNGVLYVLVCVVNGMNLSSGVMCLMTSALIVLSVIDWQTYEIPVSINIFLGILGVASVILKPDAVLAHLMGAVCVSGILLVIYLLSGGRAIGGGDIKLMVACGLILGWQLIILAFFLGCIIGSVIHLIRIRVSGAGHMLAMGPYLSAGIFIAALWGNSWIHWYMGMLGIY</sequence>
<evidence type="ECO:0000256" key="7">
    <source>
        <dbReference type="SAM" id="Phobius"/>
    </source>
</evidence>
<evidence type="ECO:0000256" key="6">
    <source>
        <dbReference type="ARBA" id="ARBA00023136"/>
    </source>
</evidence>
<keyword evidence="3" id="KW-1003">Cell membrane</keyword>
<dbReference type="GO" id="GO:0006465">
    <property type="term" value="P:signal peptide processing"/>
    <property type="evidence" value="ECO:0007669"/>
    <property type="project" value="TreeGrafter"/>
</dbReference>
<reference evidence="10 11" key="1">
    <citation type="submission" date="2018-08" db="EMBL/GenBank/DDBJ databases">
        <title>A genome reference for cultivated species of the human gut microbiota.</title>
        <authorList>
            <person name="Zou Y."/>
            <person name="Xue W."/>
            <person name="Luo G."/>
        </authorList>
    </citation>
    <scope>NUCLEOTIDE SEQUENCE [LARGE SCALE GENOMIC DNA]</scope>
    <source>
        <strain evidence="10 11">AF45-17</strain>
    </source>
</reference>
<evidence type="ECO:0000259" key="9">
    <source>
        <dbReference type="Pfam" id="PF06750"/>
    </source>
</evidence>
<dbReference type="Pfam" id="PF06750">
    <property type="entry name" value="A24_N_bact"/>
    <property type="match status" value="1"/>
</dbReference>
<dbReference type="Proteomes" id="UP000260773">
    <property type="component" value="Unassembled WGS sequence"/>
</dbReference>